<evidence type="ECO:0000313" key="2">
    <source>
        <dbReference type="EMBL" id="RDL32577.1"/>
    </source>
</evidence>
<protein>
    <submittedName>
        <fullName evidence="2">Uncharacterized protein</fullName>
    </submittedName>
</protein>
<comment type="caution">
    <text evidence="2">The sequence shown here is derived from an EMBL/GenBank/DDBJ whole genome shotgun (WGS) entry which is preliminary data.</text>
</comment>
<dbReference type="Proteomes" id="UP000254866">
    <property type="component" value="Unassembled WGS sequence"/>
</dbReference>
<reference evidence="2 3" key="1">
    <citation type="journal article" date="2018" name="IMA Fungus">
        <title>IMA Genome-F 9: Draft genome sequence of Annulohypoxylon stygium, Aspergillus mulundensis, Berkeleyomyces basicola (syn. Thielaviopsis basicola), Ceratocystis smalleyi, two Cercospora beticola strains, Coleophoma cylindrospora, Fusarium fracticaudum, Phialophora cf. hyalina, and Morchella septimelata.</title>
        <authorList>
            <person name="Wingfield B.D."/>
            <person name="Bills G.F."/>
            <person name="Dong Y."/>
            <person name="Huang W."/>
            <person name="Nel W.J."/>
            <person name="Swalarsk-Parry B.S."/>
            <person name="Vaghefi N."/>
            <person name="Wilken P.M."/>
            <person name="An Z."/>
            <person name="de Beer Z.W."/>
            <person name="De Vos L."/>
            <person name="Chen L."/>
            <person name="Duong T.A."/>
            <person name="Gao Y."/>
            <person name="Hammerbacher A."/>
            <person name="Kikkert J.R."/>
            <person name="Li Y."/>
            <person name="Li H."/>
            <person name="Li K."/>
            <person name="Li Q."/>
            <person name="Liu X."/>
            <person name="Ma X."/>
            <person name="Naidoo K."/>
            <person name="Pethybridge S.J."/>
            <person name="Sun J."/>
            <person name="Steenkamp E.T."/>
            <person name="van der Nest M.A."/>
            <person name="van Wyk S."/>
            <person name="Wingfield M.J."/>
            <person name="Xiong C."/>
            <person name="Yue Q."/>
            <person name="Zhang X."/>
        </authorList>
    </citation>
    <scope>NUCLEOTIDE SEQUENCE [LARGE SCALE GENOMIC DNA]</scope>
    <source>
        <strain evidence="2 3">BP 5553</strain>
    </source>
</reference>
<evidence type="ECO:0000313" key="3">
    <source>
        <dbReference type="Proteomes" id="UP000254866"/>
    </source>
</evidence>
<evidence type="ECO:0000256" key="1">
    <source>
        <dbReference type="SAM" id="MobiDB-lite"/>
    </source>
</evidence>
<proteinExistence type="predicted"/>
<dbReference type="AlphaFoldDB" id="A0A370TDQ6"/>
<keyword evidence="3" id="KW-1185">Reference proteome</keyword>
<name>A0A370TDQ6_9HELO</name>
<feature type="compositionally biased region" description="Pro residues" evidence="1">
    <location>
        <begin position="321"/>
        <end position="332"/>
    </location>
</feature>
<feature type="compositionally biased region" description="Polar residues" evidence="1">
    <location>
        <begin position="365"/>
        <end position="388"/>
    </location>
</feature>
<dbReference type="GeneID" id="43601882"/>
<organism evidence="2 3">
    <name type="scientific">Venustampulla echinocandica</name>
    <dbReference type="NCBI Taxonomy" id="2656787"/>
    <lineage>
        <taxon>Eukaryota</taxon>
        <taxon>Fungi</taxon>
        <taxon>Dikarya</taxon>
        <taxon>Ascomycota</taxon>
        <taxon>Pezizomycotina</taxon>
        <taxon>Leotiomycetes</taxon>
        <taxon>Helotiales</taxon>
        <taxon>Pleuroascaceae</taxon>
        <taxon>Venustampulla</taxon>
    </lineage>
</organism>
<feature type="region of interest" description="Disordered" evidence="1">
    <location>
        <begin position="266"/>
        <end position="388"/>
    </location>
</feature>
<feature type="region of interest" description="Disordered" evidence="1">
    <location>
        <begin position="29"/>
        <end position="64"/>
    </location>
</feature>
<dbReference type="OrthoDB" id="3553523at2759"/>
<gene>
    <name evidence="2" type="ORF">BP5553_09033</name>
</gene>
<accession>A0A370TDQ6</accession>
<sequence>MGNVPNGHQTKPPTSHRLTVSHVITQWKPGRFSRESAPSMKGKYKAEKSSDYLNRTNSPPKDVESLSRIIIQKPPKSKKWDIGSLRRLKTPSAEVLSSSKPIHPVVEAAVGERAEAPKQRATCEDAGLLSGVNSQGTPKIKSGSTSVRYSEKPFFEVLTPPRSAVDTVFEIADGQPPQSPNSTFSSLVAELEDTSPVPMLSKRSAFAGSQLEFQSSTITSRSAIKLIDQTIAAIEGDNRKLLSRAILAEQTVNALREHNAMLQQKVDHCNKRHRRPRASASQPTLRQSRHMTRSDTPNTPPTAPDQATNPSLAPKSNLPSAVPPAPSPPPLSPSHHIHSKPLPSPPRASRPSTGGPSTKPKSIRASPSKSRLTYIPKSSSPKHSIMSPTEARSSVKLFSPPLPVGPTVQGNIEIGLGIDDQEPRELEGEVIGGDHEFISRLSKVVEMEQKTWI</sequence>
<dbReference type="EMBL" id="NPIC01000010">
    <property type="protein sequence ID" value="RDL32577.1"/>
    <property type="molecule type" value="Genomic_DNA"/>
</dbReference>
<dbReference type="RefSeq" id="XP_031866299.1">
    <property type="nucleotide sequence ID" value="XM_032017656.1"/>
</dbReference>